<evidence type="ECO:0000313" key="7">
    <source>
        <dbReference type="EMBL" id="EBZ8651200.1"/>
    </source>
</evidence>
<keyword evidence="5" id="KW-0175">Coiled coil</keyword>
<dbReference type="InterPro" id="IPR036944">
    <property type="entry name" value="PPIase_FKBP_N_sf"/>
</dbReference>
<dbReference type="Pfam" id="PF01346">
    <property type="entry name" value="FKBP_N"/>
    <property type="match status" value="1"/>
</dbReference>
<dbReference type="PROSITE" id="PS50059">
    <property type="entry name" value="FKBP_PPIASE"/>
    <property type="match status" value="1"/>
</dbReference>
<dbReference type="Gene3D" id="3.10.50.40">
    <property type="match status" value="1"/>
</dbReference>
<dbReference type="SUPFAM" id="SSF54534">
    <property type="entry name" value="FKBP-like"/>
    <property type="match status" value="1"/>
</dbReference>
<name>A0A5X4PM26_SALET</name>
<evidence type="ECO:0000259" key="6">
    <source>
        <dbReference type="PROSITE" id="PS50059"/>
    </source>
</evidence>
<evidence type="ECO:0000256" key="4">
    <source>
        <dbReference type="PROSITE-ProRule" id="PRU00277"/>
    </source>
</evidence>
<dbReference type="GO" id="GO:0006457">
    <property type="term" value="P:protein folding"/>
    <property type="evidence" value="ECO:0007669"/>
    <property type="project" value="InterPro"/>
</dbReference>
<dbReference type="EC" id="5.2.1.8" evidence="2 4"/>
<sequence length="444" mass="50109">MINRRHEKKKNWAINSCLIAIWLLLVMLFGSLMLMLLPTQAQAAEVDMPEVLRYAREYTRNTNRSESQPEISLSRKIARSELIRRQQQARIEILEKQLQEVNRTAEEITRLTQELNDAKATIHTLTQKLSQVQQENHHLQTEKALADRKTKPALDKALAENRVISEQLETLRQENKTLQFNHDEAGRLTNELADVRKIVTVLEKEKSELEKKLQNLKTHPVVVSLKTDTERQAYAAGVMYARDVREAQGGNRMLGIDLNSAALNAGLNDALAGQPLRLDEKALRTAKESLEAAAAEAFKKVVDREAKEAEAWLKIFRKEKGAVHDESGFWYHVIYEGDGERLKPEDTVDVVVEEKRVDGTVVSDMDRAGSSLRQRVMDFPPVFAAGLSKLKNHGQITLAVPPELAYGDRGYPPDVPPGAMMIYTIRVSSVIPAQTESVAGRQRQ</sequence>
<evidence type="ECO:0000256" key="1">
    <source>
        <dbReference type="ARBA" id="ARBA00000971"/>
    </source>
</evidence>
<reference evidence="7" key="1">
    <citation type="submission" date="2018-11" db="EMBL/GenBank/DDBJ databases">
        <authorList>
            <person name="Ashton P.M."/>
            <person name="Dallman T."/>
            <person name="Nair S."/>
            <person name="De Pinna E."/>
            <person name="Peters T."/>
            <person name="Grant K."/>
        </authorList>
    </citation>
    <scope>NUCLEOTIDE SEQUENCE</scope>
    <source>
        <strain evidence="7">638096</strain>
    </source>
</reference>
<accession>A0A5X4PM26</accession>
<dbReference type="Pfam" id="PF00254">
    <property type="entry name" value="FKBP_C"/>
    <property type="match status" value="1"/>
</dbReference>
<proteinExistence type="predicted"/>
<dbReference type="Gene3D" id="1.10.287.460">
    <property type="entry name" value="Peptidyl-prolyl cis-trans isomerase, FKBP-type, N-terminal domain"/>
    <property type="match status" value="1"/>
</dbReference>
<comment type="catalytic activity">
    <reaction evidence="1 4">
        <text>[protein]-peptidylproline (omega=180) = [protein]-peptidylproline (omega=0)</text>
        <dbReference type="Rhea" id="RHEA:16237"/>
        <dbReference type="Rhea" id="RHEA-COMP:10747"/>
        <dbReference type="Rhea" id="RHEA-COMP:10748"/>
        <dbReference type="ChEBI" id="CHEBI:83833"/>
        <dbReference type="ChEBI" id="CHEBI:83834"/>
        <dbReference type="EC" id="5.2.1.8"/>
    </reaction>
</comment>
<feature type="domain" description="PPIase FKBP-type" evidence="6">
    <location>
        <begin position="345"/>
        <end position="431"/>
    </location>
</feature>
<evidence type="ECO:0000256" key="2">
    <source>
        <dbReference type="ARBA" id="ARBA00013194"/>
    </source>
</evidence>
<dbReference type="InterPro" id="IPR001179">
    <property type="entry name" value="PPIase_FKBP_dom"/>
</dbReference>
<dbReference type="GO" id="GO:0003755">
    <property type="term" value="F:peptidyl-prolyl cis-trans isomerase activity"/>
    <property type="evidence" value="ECO:0007669"/>
    <property type="project" value="UniProtKB-KW"/>
</dbReference>
<keyword evidence="3 4" id="KW-0697">Rotamase</keyword>
<dbReference type="EMBL" id="AAHSMS010000046">
    <property type="protein sequence ID" value="EBZ8651200.1"/>
    <property type="molecule type" value="Genomic_DNA"/>
</dbReference>
<keyword evidence="4" id="KW-0413">Isomerase</keyword>
<evidence type="ECO:0000256" key="3">
    <source>
        <dbReference type="ARBA" id="ARBA00023110"/>
    </source>
</evidence>
<evidence type="ECO:0000256" key="5">
    <source>
        <dbReference type="SAM" id="Coils"/>
    </source>
</evidence>
<feature type="coiled-coil region" evidence="5">
    <location>
        <begin position="77"/>
        <end position="219"/>
    </location>
</feature>
<dbReference type="AlphaFoldDB" id="A0A5X4PM26"/>
<organism evidence="7">
    <name type="scientific">Salmonella enterica subsp. enterica serovar Hull</name>
    <dbReference type="NCBI Taxonomy" id="1403564"/>
    <lineage>
        <taxon>Bacteria</taxon>
        <taxon>Pseudomonadati</taxon>
        <taxon>Pseudomonadota</taxon>
        <taxon>Gammaproteobacteria</taxon>
        <taxon>Enterobacterales</taxon>
        <taxon>Enterobacteriaceae</taxon>
        <taxon>Salmonella</taxon>
    </lineage>
</organism>
<protein>
    <recommendedName>
        <fullName evidence="2 4">peptidylprolyl isomerase</fullName>
        <ecNumber evidence="2 4">5.2.1.8</ecNumber>
    </recommendedName>
</protein>
<comment type="caution">
    <text evidence="7">The sequence shown here is derived from an EMBL/GenBank/DDBJ whole genome shotgun (WGS) entry which is preliminary data.</text>
</comment>
<dbReference type="InterPro" id="IPR000774">
    <property type="entry name" value="PPIase_FKBP_N"/>
</dbReference>
<gene>
    <name evidence="7" type="ORF">EHB58_24015</name>
</gene>
<dbReference type="InterPro" id="IPR046357">
    <property type="entry name" value="PPIase_dom_sf"/>
</dbReference>